<dbReference type="Gene3D" id="1.10.357.10">
    <property type="entry name" value="Tetracycline Repressor, domain 2"/>
    <property type="match status" value="1"/>
</dbReference>
<proteinExistence type="predicted"/>
<dbReference type="PANTHER" id="PTHR43479:SF11">
    <property type="entry name" value="ACREF_ENVCD OPERON REPRESSOR-RELATED"/>
    <property type="match status" value="1"/>
</dbReference>
<keyword evidence="1 2" id="KW-0238">DNA-binding</keyword>
<dbReference type="PANTHER" id="PTHR43479">
    <property type="entry name" value="ACREF/ENVCD OPERON REPRESSOR-RELATED"/>
    <property type="match status" value="1"/>
</dbReference>
<dbReference type="PRINTS" id="PR00455">
    <property type="entry name" value="HTHTETR"/>
</dbReference>
<evidence type="ECO:0000259" key="3">
    <source>
        <dbReference type="PROSITE" id="PS50977"/>
    </source>
</evidence>
<dbReference type="AlphaFoldDB" id="A0A7X5ZSE6"/>
<dbReference type="Pfam" id="PF00440">
    <property type="entry name" value="TetR_N"/>
    <property type="match status" value="1"/>
</dbReference>
<name>A0A7X5ZSE6_9PSEU</name>
<reference evidence="4 5" key="1">
    <citation type="submission" date="2020-03" db="EMBL/GenBank/DDBJ databases">
        <title>Sequencing the genomes of 1000 actinobacteria strains.</title>
        <authorList>
            <person name="Klenk H.-P."/>
        </authorList>
    </citation>
    <scope>NUCLEOTIDE SEQUENCE [LARGE SCALE GENOMIC DNA]</scope>
    <source>
        <strain evidence="4 5">DSM 45685</strain>
    </source>
</reference>
<dbReference type="PROSITE" id="PS50977">
    <property type="entry name" value="HTH_TETR_2"/>
    <property type="match status" value="1"/>
</dbReference>
<evidence type="ECO:0000256" key="2">
    <source>
        <dbReference type="PROSITE-ProRule" id="PRU00335"/>
    </source>
</evidence>
<feature type="domain" description="HTH tetR-type" evidence="3">
    <location>
        <begin position="25"/>
        <end position="85"/>
    </location>
</feature>
<dbReference type="InterPro" id="IPR050624">
    <property type="entry name" value="HTH-type_Tx_Regulator"/>
</dbReference>
<dbReference type="GO" id="GO:0003677">
    <property type="term" value="F:DNA binding"/>
    <property type="evidence" value="ECO:0007669"/>
    <property type="project" value="UniProtKB-UniRule"/>
</dbReference>
<dbReference type="InterPro" id="IPR001647">
    <property type="entry name" value="HTH_TetR"/>
</dbReference>
<dbReference type="RefSeq" id="WP_167173291.1">
    <property type="nucleotide sequence ID" value="NZ_JAAOYM010000001.1"/>
</dbReference>
<feature type="DNA-binding region" description="H-T-H motif" evidence="2">
    <location>
        <begin position="48"/>
        <end position="67"/>
    </location>
</feature>
<dbReference type="SUPFAM" id="SSF46689">
    <property type="entry name" value="Homeodomain-like"/>
    <property type="match status" value="1"/>
</dbReference>
<dbReference type="Proteomes" id="UP000545493">
    <property type="component" value="Unassembled WGS sequence"/>
</dbReference>
<dbReference type="EMBL" id="JAAOYM010000001">
    <property type="protein sequence ID" value="NIJ13481.1"/>
    <property type="molecule type" value="Genomic_DNA"/>
</dbReference>
<sequence>MGGTGQGTRQLPPGRHGFTRDYVTENQRARLLAALAQAVAERGYPDLTVESVVERAGVSRKTFYEHFKNKEEAFLAAYDDFAAHLVKQVKRASKPTASFSEQAEAILRTILELFAEHPAQAQLVVVEVLAAGPRAVRRRNDSLKLIVEVVDRGTCTLAEEQGMRPPPAITAETVVGGLLEVIYSRVERGEATRLPSLLPDLMYCVLLPYVGPTAAGAEHARLSSQTRSAHT</sequence>
<protein>
    <submittedName>
        <fullName evidence="4">AcrR family transcriptional regulator</fullName>
    </submittedName>
</protein>
<gene>
    <name evidence="4" type="ORF">FHU38_003825</name>
</gene>
<accession>A0A7X5ZSE6</accession>
<dbReference type="InterPro" id="IPR009057">
    <property type="entry name" value="Homeodomain-like_sf"/>
</dbReference>
<evidence type="ECO:0000313" key="4">
    <source>
        <dbReference type="EMBL" id="NIJ13481.1"/>
    </source>
</evidence>
<evidence type="ECO:0000256" key="1">
    <source>
        <dbReference type="ARBA" id="ARBA00023125"/>
    </source>
</evidence>
<keyword evidence="5" id="KW-1185">Reference proteome</keyword>
<evidence type="ECO:0000313" key="5">
    <source>
        <dbReference type="Proteomes" id="UP000545493"/>
    </source>
</evidence>
<organism evidence="4 5">
    <name type="scientific">Saccharomonospora amisosensis</name>
    <dbReference type="NCBI Taxonomy" id="1128677"/>
    <lineage>
        <taxon>Bacteria</taxon>
        <taxon>Bacillati</taxon>
        <taxon>Actinomycetota</taxon>
        <taxon>Actinomycetes</taxon>
        <taxon>Pseudonocardiales</taxon>
        <taxon>Pseudonocardiaceae</taxon>
        <taxon>Saccharomonospora</taxon>
    </lineage>
</organism>
<comment type="caution">
    <text evidence="4">The sequence shown here is derived from an EMBL/GenBank/DDBJ whole genome shotgun (WGS) entry which is preliminary data.</text>
</comment>